<evidence type="ECO:0000313" key="3">
    <source>
        <dbReference type="EMBL" id="NKG20332.1"/>
    </source>
</evidence>
<gene>
    <name evidence="3" type="ORF">HED64_06340</name>
</gene>
<feature type="transmembrane region" description="Helical" evidence="1">
    <location>
        <begin position="61"/>
        <end position="79"/>
    </location>
</feature>
<feature type="transmembrane region" description="Helical" evidence="1">
    <location>
        <begin position="110"/>
        <end position="131"/>
    </location>
</feature>
<evidence type="ECO:0000313" key="4">
    <source>
        <dbReference type="Proteomes" id="UP000746595"/>
    </source>
</evidence>
<evidence type="ECO:0000259" key="2">
    <source>
        <dbReference type="Pfam" id="PF04892"/>
    </source>
</evidence>
<dbReference type="InterPro" id="IPR006976">
    <property type="entry name" value="VanZ-like"/>
</dbReference>
<keyword evidence="1" id="KW-0472">Membrane</keyword>
<feature type="transmembrane region" description="Helical" evidence="1">
    <location>
        <begin position="86"/>
        <end position="104"/>
    </location>
</feature>
<accession>A0ABX1G263</accession>
<feature type="transmembrane region" description="Helical" evidence="1">
    <location>
        <begin position="7"/>
        <end position="26"/>
    </location>
</feature>
<comment type="caution">
    <text evidence="3">The sequence shown here is derived from an EMBL/GenBank/DDBJ whole genome shotgun (WGS) entry which is preliminary data.</text>
</comment>
<protein>
    <submittedName>
        <fullName evidence="3">VanZ family protein</fullName>
    </submittedName>
</protein>
<proteinExistence type="predicted"/>
<dbReference type="RefSeq" id="WP_168151242.1">
    <property type="nucleotide sequence ID" value="NZ_JAAWVT010000002.1"/>
</dbReference>
<sequence>MNKTQLRIALVLAVPYVLALLLIAFWPTPVDRPASGTITQAIRWLHAHGMPQYIGYNKIEFAANIALFMPFGYIASIWGRKWWHPMLAGFATSFLIELGQEILLPERVSSLLDVVANAMGAALGSLCFWLVRILHERRTARSDPEEHRMGITELLQHQPNSTPEDPALR</sequence>
<dbReference type="Proteomes" id="UP000746595">
    <property type="component" value="Unassembled WGS sequence"/>
</dbReference>
<evidence type="ECO:0000256" key="1">
    <source>
        <dbReference type="SAM" id="Phobius"/>
    </source>
</evidence>
<reference evidence="3 4" key="1">
    <citation type="submission" date="2020-04" db="EMBL/GenBank/DDBJ databases">
        <title>Paeniglutamicibacter sp. ANT13_2, a novel actinomycete isolated from sediment in Antarctica.</title>
        <authorList>
            <person name="Sakdapetsiri C."/>
            <person name="Pinyakong O."/>
        </authorList>
    </citation>
    <scope>NUCLEOTIDE SEQUENCE [LARGE SCALE GENOMIC DNA]</scope>
    <source>
        <strain evidence="3 4">ANT13_2</strain>
    </source>
</reference>
<name>A0ABX1G263_9MICC</name>
<feature type="domain" description="VanZ-like" evidence="2">
    <location>
        <begin position="16"/>
        <end position="131"/>
    </location>
</feature>
<dbReference type="EMBL" id="JAAWVT010000002">
    <property type="protein sequence ID" value="NKG20332.1"/>
    <property type="molecule type" value="Genomic_DNA"/>
</dbReference>
<keyword evidence="4" id="KW-1185">Reference proteome</keyword>
<keyword evidence="1" id="KW-1133">Transmembrane helix</keyword>
<dbReference type="Pfam" id="PF04892">
    <property type="entry name" value="VanZ"/>
    <property type="match status" value="1"/>
</dbReference>
<keyword evidence="1" id="KW-0812">Transmembrane</keyword>
<organism evidence="3 4">
    <name type="scientific">Paeniglutamicibacter terrestris</name>
    <dbReference type="NCBI Taxonomy" id="2723403"/>
    <lineage>
        <taxon>Bacteria</taxon>
        <taxon>Bacillati</taxon>
        <taxon>Actinomycetota</taxon>
        <taxon>Actinomycetes</taxon>
        <taxon>Micrococcales</taxon>
        <taxon>Micrococcaceae</taxon>
        <taxon>Paeniglutamicibacter</taxon>
    </lineage>
</organism>